<dbReference type="InterPro" id="IPR054707">
    <property type="entry name" value="DhpH_subs-bd"/>
</dbReference>
<dbReference type="KEGG" id="ccp:CHC_T00005327001"/>
<keyword evidence="3" id="KW-1185">Reference proteome</keyword>
<dbReference type="InterPro" id="IPR053212">
    <property type="entry name" value="DHP_3-monooxygenase"/>
</dbReference>
<organism evidence="2 3">
    <name type="scientific">Chondrus crispus</name>
    <name type="common">Carrageen Irish moss</name>
    <name type="synonym">Polymorpha crispa</name>
    <dbReference type="NCBI Taxonomy" id="2769"/>
    <lineage>
        <taxon>Eukaryota</taxon>
        <taxon>Rhodophyta</taxon>
        <taxon>Florideophyceae</taxon>
        <taxon>Rhodymeniophycidae</taxon>
        <taxon>Gigartinales</taxon>
        <taxon>Gigartinaceae</taxon>
        <taxon>Chondrus</taxon>
    </lineage>
</organism>
<proteinExistence type="predicted"/>
<dbReference type="GeneID" id="17324639"/>
<accession>R7QH81</accession>
<dbReference type="Gene3D" id="3.50.50.60">
    <property type="entry name" value="FAD/NAD(P)-binding domain"/>
    <property type="match status" value="2"/>
</dbReference>
<evidence type="ECO:0000259" key="1">
    <source>
        <dbReference type="Pfam" id="PF22607"/>
    </source>
</evidence>
<dbReference type="PANTHER" id="PTHR47469:SF2">
    <property type="entry name" value="OS06G0597600 PROTEIN"/>
    <property type="match status" value="1"/>
</dbReference>
<name>R7QH81_CHOCR</name>
<dbReference type="EMBL" id="HG001815">
    <property type="protein sequence ID" value="CDF37103.1"/>
    <property type="molecule type" value="Genomic_DNA"/>
</dbReference>
<dbReference type="PANTHER" id="PTHR47469">
    <property type="entry name" value="MONOOXYGENASE-LIKE"/>
    <property type="match status" value="1"/>
</dbReference>
<feature type="domain" description="2,6-dihydroxypyridine 3-monooxygenase substrate binding" evidence="1">
    <location>
        <begin position="168"/>
        <end position="294"/>
    </location>
</feature>
<dbReference type="OrthoDB" id="655030at2759"/>
<dbReference type="SUPFAM" id="SSF51905">
    <property type="entry name" value="FAD/NAD(P)-binding domain"/>
    <property type="match status" value="1"/>
</dbReference>
<sequence length="398" mass="43864">MSTNGGARPTAIVMGGSLGGMYAAVWLERAGFQVTVFERSASMLSNKGAGIVLHPCSARYFNICTDLDLSCMSLKVSSLVYLPEESPSPDPACFRFASYNSILTALKFHFPAEQYRAGNAVRSISQTDEQVLVTLQDGTVSTASLLVCADGTSSTAREMLSAEVSKDYAGYFAWRGLVEQSLLSLKASDALKSKAHMHLTPDGHMLSYPIPVISDDLKLQTVYVNWLWYRNTSSEELAKVLVDKHGIRRKDSVPPGLVRDELVTNLREEVEAMPEPFRELVRKTEAPFVQIIFDQAVKQMAFGRVCLLGDAAFAPRPHIAVGTAKAAEDAWELQNSLKENGGDVVSALRIYEEKQMKLGTFCVQRSKELGNRMQRLEGTWEQGRMLEVGLFKIGDSSM</sequence>
<dbReference type="Pfam" id="PF22607">
    <property type="entry name" value="FAD_binding-like"/>
    <property type="match status" value="1"/>
</dbReference>
<dbReference type="InterPro" id="IPR036188">
    <property type="entry name" value="FAD/NAD-bd_sf"/>
</dbReference>
<dbReference type="STRING" id="2769.R7QH81"/>
<gene>
    <name evidence="2" type="ORF">CHC_T00005327001</name>
</gene>
<dbReference type="PhylomeDB" id="R7QH81"/>
<dbReference type="AlphaFoldDB" id="R7QH81"/>
<dbReference type="Gramene" id="CDF37103">
    <property type="protein sequence ID" value="CDF37103"/>
    <property type="gene ID" value="CHC_T00005327001"/>
</dbReference>
<dbReference type="RefSeq" id="XP_005716922.1">
    <property type="nucleotide sequence ID" value="XM_005716865.1"/>
</dbReference>
<dbReference type="PRINTS" id="PR00420">
    <property type="entry name" value="RNGMNOXGNASE"/>
</dbReference>
<protein>
    <recommendedName>
        <fullName evidence="1">2,6-dihydroxypyridine 3-monooxygenase substrate binding domain-containing protein</fullName>
    </recommendedName>
</protein>
<dbReference type="NCBIfam" id="NF005566">
    <property type="entry name" value="PRK07236.1"/>
    <property type="match status" value="1"/>
</dbReference>
<dbReference type="SUPFAM" id="SSF54373">
    <property type="entry name" value="FAD-linked reductases, C-terminal domain"/>
    <property type="match status" value="1"/>
</dbReference>
<evidence type="ECO:0000313" key="3">
    <source>
        <dbReference type="Proteomes" id="UP000012073"/>
    </source>
</evidence>
<reference evidence="3" key="1">
    <citation type="journal article" date="2013" name="Proc. Natl. Acad. Sci. U.S.A.">
        <title>Genome structure and metabolic features in the red seaweed Chondrus crispus shed light on evolution of the Archaeplastida.</title>
        <authorList>
            <person name="Collen J."/>
            <person name="Porcel B."/>
            <person name="Carre W."/>
            <person name="Ball S.G."/>
            <person name="Chaparro C."/>
            <person name="Tonon T."/>
            <person name="Barbeyron T."/>
            <person name="Michel G."/>
            <person name="Noel B."/>
            <person name="Valentin K."/>
            <person name="Elias M."/>
            <person name="Artiguenave F."/>
            <person name="Arun A."/>
            <person name="Aury J.M."/>
            <person name="Barbosa-Neto J.F."/>
            <person name="Bothwell J.H."/>
            <person name="Bouget F.Y."/>
            <person name="Brillet L."/>
            <person name="Cabello-Hurtado F."/>
            <person name="Capella-Gutierrez S."/>
            <person name="Charrier B."/>
            <person name="Cladiere L."/>
            <person name="Cock J.M."/>
            <person name="Coelho S.M."/>
            <person name="Colleoni C."/>
            <person name="Czjzek M."/>
            <person name="Da Silva C."/>
            <person name="Delage L."/>
            <person name="Denoeud F."/>
            <person name="Deschamps P."/>
            <person name="Dittami S.M."/>
            <person name="Gabaldon T."/>
            <person name="Gachon C.M."/>
            <person name="Groisillier A."/>
            <person name="Herve C."/>
            <person name="Jabbari K."/>
            <person name="Katinka M."/>
            <person name="Kloareg B."/>
            <person name="Kowalczyk N."/>
            <person name="Labadie K."/>
            <person name="Leblanc C."/>
            <person name="Lopez P.J."/>
            <person name="McLachlan D.H."/>
            <person name="Meslet-Cladiere L."/>
            <person name="Moustafa A."/>
            <person name="Nehr Z."/>
            <person name="Nyvall Collen P."/>
            <person name="Panaud O."/>
            <person name="Partensky F."/>
            <person name="Poulain J."/>
            <person name="Rensing S.A."/>
            <person name="Rousvoal S."/>
            <person name="Samson G."/>
            <person name="Symeonidi A."/>
            <person name="Weissenbach J."/>
            <person name="Zambounis A."/>
            <person name="Wincker P."/>
            <person name="Boyen C."/>
        </authorList>
    </citation>
    <scope>NUCLEOTIDE SEQUENCE [LARGE SCALE GENOMIC DNA]</scope>
    <source>
        <strain evidence="3">cv. Stackhouse</strain>
    </source>
</reference>
<dbReference type="Proteomes" id="UP000012073">
    <property type="component" value="Unassembled WGS sequence"/>
</dbReference>
<evidence type="ECO:0000313" key="2">
    <source>
        <dbReference type="EMBL" id="CDF37103.1"/>
    </source>
</evidence>